<feature type="domain" description="Piwi" evidence="1">
    <location>
        <begin position="44"/>
        <end position="85"/>
    </location>
</feature>
<reference evidence="2" key="3">
    <citation type="submission" date="2020-06" db="EMBL/GenBank/DDBJ databases">
        <title>Helianthus annuus Genome sequencing and assembly Release 2.</title>
        <authorList>
            <person name="Gouzy J."/>
            <person name="Langlade N."/>
            <person name="Munos S."/>
        </authorList>
    </citation>
    <scope>NUCLEOTIDE SEQUENCE</scope>
    <source>
        <tissue evidence="2">Leaves</tissue>
    </source>
</reference>
<reference evidence="3" key="2">
    <citation type="submission" date="2017-02" db="EMBL/GenBank/DDBJ databases">
        <title>Sunflower complete genome.</title>
        <authorList>
            <person name="Langlade N."/>
            <person name="Munos S."/>
        </authorList>
    </citation>
    <scope>NUCLEOTIDE SEQUENCE [LARGE SCALE GENOMIC DNA]</scope>
    <source>
        <tissue evidence="3">Leaves</tissue>
    </source>
</reference>
<keyword evidence="4" id="KW-1185">Reference proteome</keyword>
<accession>A0A251SD38</accession>
<dbReference type="GO" id="GO:0003676">
    <property type="term" value="F:nucleic acid binding"/>
    <property type="evidence" value="ECO:0007669"/>
    <property type="project" value="InterPro"/>
</dbReference>
<dbReference type="Proteomes" id="UP000215914">
    <property type="component" value="Chromosome 14"/>
</dbReference>
<organism evidence="3 4">
    <name type="scientific">Helianthus annuus</name>
    <name type="common">Common sunflower</name>
    <dbReference type="NCBI Taxonomy" id="4232"/>
    <lineage>
        <taxon>Eukaryota</taxon>
        <taxon>Viridiplantae</taxon>
        <taxon>Streptophyta</taxon>
        <taxon>Embryophyta</taxon>
        <taxon>Tracheophyta</taxon>
        <taxon>Spermatophyta</taxon>
        <taxon>Magnoliopsida</taxon>
        <taxon>eudicotyledons</taxon>
        <taxon>Gunneridae</taxon>
        <taxon>Pentapetalae</taxon>
        <taxon>asterids</taxon>
        <taxon>campanulids</taxon>
        <taxon>Asterales</taxon>
        <taxon>Asteraceae</taxon>
        <taxon>Asteroideae</taxon>
        <taxon>Heliantheae alliance</taxon>
        <taxon>Heliantheae</taxon>
        <taxon>Helianthus</taxon>
    </lineage>
</organism>
<evidence type="ECO:0000313" key="2">
    <source>
        <dbReference type="EMBL" id="KAF5783394.1"/>
    </source>
</evidence>
<dbReference type="Gene3D" id="3.30.420.10">
    <property type="entry name" value="Ribonuclease H-like superfamily/Ribonuclease H"/>
    <property type="match status" value="1"/>
</dbReference>
<dbReference type="AlphaFoldDB" id="A0A251SD38"/>
<dbReference type="PANTHER" id="PTHR22891">
    <property type="entry name" value="EUKARYOTIC TRANSLATION INITIATION FACTOR 2C"/>
    <property type="match status" value="1"/>
</dbReference>
<dbReference type="Pfam" id="PF02171">
    <property type="entry name" value="Piwi"/>
    <property type="match status" value="1"/>
</dbReference>
<protein>
    <submittedName>
        <fullName evidence="2">Piwi domain, ribonuclease H-like superfamily</fullName>
    </submittedName>
    <submittedName>
        <fullName evidence="3">Putative ribonuclease H-like domain-containing protein</fullName>
    </submittedName>
</protein>
<name>A0A251SD38_HELAN</name>
<dbReference type="InParanoid" id="A0A251SD38"/>
<dbReference type="Gramene" id="mRNA:HanXRQr2_Chr11g0507411">
    <property type="protein sequence ID" value="mRNA:HanXRQr2_Chr11g0507411"/>
    <property type="gene ID" value="HanXRQr2_Chr11g0507411"/>
</dbReference>
<evidence type="ECO:0000313" key="4">
    <source>
        <dbReference type="Proteomes" id="UP000215914"/>
    </source>
</evidence>
<dbReference type="OrthoDB" id="1654885at2759"/>
<dbReference type="InterPro" id="IPR003165">
    <property type="entry name" value="Piwi"/>
</dbReference>
<dbReference type="EMBL" id="CM007903">
    <property type="protein sequence ID" value="OTF96766.1"/>
    <property type="molecule type" value="Genomic_DNA"/>
</dbReference>
<dbReference type="InterPro" id="IPR012337">
    <property type="entry name" value="RNaseH-like_sf"/>
</dbReference>
<evidence type="ECO:0000259" key="1">
    <source>
        <dbReference type="PROSITE" id="PS50822"/>
    </source>
</evidence>
<dbReference type="InterPro" id="IPR036397">
    <property type="entry name" value="RNaseH_sf"/>
</dbReference>
<sequence>MYLGVVKQKEWASVRAQSSHVEMIDALFKSVSPKKDKGMIRELLIDFYQSTHKLKPKHILISRDGVSESMFDRVLNIELEQIMQV</sequence>
<proteinExistence type="predicted"/>
<dbReference type="PROSITE" id="PS50822">
    <property type="entry name" value="PIWI"/>
    <property type="match status" value="1"/>
</dbReference>
<gene>
    <name evidence="3" type="ORF">HannXRQ_Chr14g0426911</name>
    <name evidence="2" type="ORF">HanXRQr2_Chr11g0507411</name>
</gene>
<reference evidence="2 4" key="1">
    <citation type="journal article" date="2017" name="Nature">
        <title>The sunflower genome provides insights into oil metabolism, flowering and Asterid evolution.</title>
        <authorList>
            <person name="Badouin H."/>
            <person name="Gouzy J."/>
            <person name="Grassa C.J."/>
            <person name="Murat F."/>
            <person name="Staton S.E."/>
            <person name="Cottret L."/>
            <person name="Lelandais-Briere C."/>
            <person name="Owens G.L."/>
            <person name="Carrere S."/>
            <person name="Mayjonade B."/>
            <person name="Legrand L."/>
            <person name="Gill N."/>
            <person name="Kane N.C."/>
            <person name="Bowers J.E."/>
            <person name="Hubner S."/>
            <person name="Bellec A."/>
            <person name="Berard A."/>
            <person name="Berges H."/>
            <person name="Blanchet N."/>
            <person name="Boniface M.C."/>
            <person name="Brunel D."/>
            <person name="Catrice O."/>
            <person name="Chaidir N."/>
            <person name="Claudel C."/>
            <person name="Donnadieu C."/>
            <person name="Faraut T."/>
            <person name="Fievet G."/>
            <person name="Helmstetter N."/>
            <person name="King M."/>
            <person name="Knapp S.J."/>
            <person name="Lai Z."/>
            <person name="Le Paslier M.C."/>
            <person name="Lippi Y."/>
            <person name="Lorenzon L."/>
            <person name="Mandel J.R."/>
            <person name="Marage G."/>
            <person name="Marchand G."/>
            <person name="Marquand E."/>
            <person name="Bret-Mestries E."/>
            <person name="Morien E."/>
            <person name="Nambeesan S."/>
            <person name="Nguyen T."/>
            <person name="Pegot-Espagnet P."/>
            <person name="Pouilly N."/>
            <person name="Raftis F."/>
            <person name="Sallet E."/>
            <person name="Schiex T."/>
            <person name="Thomas J."/>
            <person name="Vandecasteele C."/>
            <person name="Vares D."/>
            <person name="Vear F."/>
            <person name="Vautrin S."/>
            <person name="Crespi M."/>
            <person name="Mangin B."/>
            <person name="Burke J.M."/>
            <person name="Salse J."/>
            <person name="Munos S."/>
            <person name="Vincourt P."/>
            <person name="Rieseberg L.H."/>
            <person name="Langlade N.B."/>
        </authorList>
    </citation>
    <scope>NUCLEOTIDE SEQUENCE [LARGE SCALE GENOMIC DNA]</scope>
    <source>
        <strain evidence="4">cv. SF193</strain>
        <tissue evidence="2">Leaves</tissue>
    </source>
</reference>
<dbReference type="STRING" id="4232.A0A251SD38"/>
<dbReference type="SUPFAM" id="SSF53098">
    <property type="entry name" value="Ribonuclease H-like"/>
    <property type="match status" value="1"/>
</dbReference>
<dbReference type="EMBL" id="MNCJ02000326">
    <property type="protein sequence ID" value="KAF5783394.1"/>
    <property type="molecule type" value="Genomic_DNA"/>
</dbReference>
<evidence type="ECO:0000313" key="3">
    <source>
        <dbReference type="EMBL" id="OTF96766.1"/>
    </source>
</evidence>